<keyword evidence="2" id="KW-0378">Hydrolase</keyword>
<dbReference type="PANTHER" id="PTHR42663">
    <property type="entry name" value="HYDROLASE C777.06C-RELATED-RELATED"/>
    <property type="match status" value="1"/>
</dbReference>
<organism evidence="2">
    <name type="scientific">uncultured Sphingosinicella sp</name>
    <dbReference type="NCBI Taxonomy" id="478748"/>
    <lineage>
        <taxon>Bacteria</taxon>
        <taxon>Pseudomonadati</taxon>
        <taxon>Pseudomonadota</taxon>
        <taxon>Alphaproteobacteria</taxon>
        <taxon>Sphingomonadales</taxon>
        <taxon>Sphingosinicellaceae</taxon>
        <taxon>Sphingosinicella</taxon>
        <taxon>environmental samples</taxon>
    </lineage>
</organism>
<reference evidence="2" key="1">
    <citation type="submission" date="2020-02" db="EMBL/GenBank/DDBJ databases">
        <authorList>
            <person name="Meier V. D."/>
        </authorList>
    </citation>
    <scope>NUCLEOTIDE SEQUENCE</scope>
    <source>
        <strain evidence="2">AVDCRST_MAG23</strain>
    </source>
</reference>
<dbReference type="Gene3D" id="3.60.15.10">
    <property type="entry name" value="Ribonuclease Z/Hydroxyacylglutathione hydrolase-like"/>
    <property type="match status" value="1"/>
</dbReference>
<dbReference type="SMART" id="SM00849">
    <property type="entry name" value="Lactamase_B"/>
    <property type="match status" value="1"/>
</dbReference>
<dbReference type="EMBL" id="CADCWD010000089">
    <property type="protein sequence ID" value="CAA9546778.1"/>
    <property type="molecule type" value="Genomic_DNA"/>
</dbReference>
<dbReference type="SUPFAM" id="SSF56281">
    <property type="entry name" value="Metallo-hydrolase/oxidoreductase"/>
    <property type="match status" value="1"/>
</dbReference>
<accession>A0A6J4UD68</accession>
<dbReference type="AlphaFoldDB" id="A0A6J4UD68"/>
<dbReference type="Pfam" id="PF12706">
    <property type="entry name" value="Lactamase_B_2"/>
    <property type="match status" value="1"/>
</dbReference>
<protein>
    <submittedName>
        <fullName evidence="2">Metal-dependent hydrolases of the beta-lactamase superfamily I PhnP protein</fullName>
    </submittedName>
</protein>
<sequence>MKLRILGCGTSSGVPRVGNDWGTCDPAEPRNRRRRVSVLVEHAGASVLVDTGPDLREQLLDAGAAAVDAVIWTHDHADHCHGIDDLRQVFHARGAPVPGYARRETLETLLARFGYIFGGKAEYPPVATADLLPDSLHVGPLALRIVDQPHGSITSAGIRFDAAGASIGYSTDVNVLTDEMAELFRGIDIWIVDALRRHPHPSHASLPETLRWIAAVQPKRAILTHMDQSMDYRGLLAELPPGVEPGYDGQEVLL</sequence>
<dbReference type="InterPro" id="IPR036866">
    <property type="entry name" value="RibonucZ/Hydroxyglut_hydro"/>
</dbReference>
<gene>
    <name evidence="2" type="ORF">AVDCRST_MAG23-2612</name>
</gene>
<feature type="domain" description="Metallo-beta-lactamase" evidence="1">
    <location>
        <begin position="34"/>
        <end position="225"/>
    </location>
</feature>
<name>A0A6J4UD68_9SPHN</name>
<dbReference type="InterPro" id="IPR001279">
    <property type="entry name" value="Metallo-B-lactamas"/>
</dbReference>
<dbReference type="GO" id="GO:0016787">
    <property type="term" value="F:hydrolase activity"/>
    <property type="evidence" value="ECO:0007669"/>
    <property type="project" value="UniProtKB-KW"/>
</dbReference>
<dbReference type="CDD" id="cd16279">
    <property type="entry name" value="metallo-hydrolase-like_MBL-fold"/>
    <property type="match status" value="1"/>
</dbReference>
<evidence type="ECO:0000259" key="1">
    <source>
        <dbReference type="SMART" id="SM00849"/>
    </source>
</evidence>
<dbReference type="PANTHER" id="PTHR42663:SF6">
    <property type="entry name" value="HYDROLASE C777.06C-RELATED"/>
    <property type="match status" value="1"/>
</dbReference>
<evidence type="ECO:0000313" key="2">
    <source>
        <dbReference type="EMBL" id="CAA9546778.1"/>
    </source>
</evidence>
<proteinExistence type="predicted"/>